<evidence type="ECO:0008006" key="7">
    <source>
        <dbReference type="Google" id="ProtNLM"/>
    </source>
</evidence>
<protein>
    <recommendedName>
        <fullName evidence="7">Purine catabolism regulatory protein</fullName>
    </recommendedName>
</protein>
<dbReference type="InterPro" id="IPR051448">
    <property type="entry name" value="CdaR-like_regulators"/>
</dbReference>
<evidence type="ECO:0000259" key="4">
    <source>
        <dbReference type="Pfam" id="PF17853"/>
    </source>
</evidence>
<dbReference type="Pfam" id="PF13556">
    <property type="entry name" value="HTH_30"/>
    <property type="match status" value="1"/>
</dbReference>
<dbReference type="EMBL" id="CP033972">
    <property type="protein sequence ID" value="AZG47085.1"/>
    <property type="molecule type" value="Genomic_DNA"/>
</dbReference>
<dbReference type="InterPro" id="IPR025736">
    <property type="entry name" value="PucR_C-HTH_dom"/>
</dbReference>
<sequence length="423" mass="45765">MTMSTTAPEVASAVAVVAKRLRDSESALVTDMATMMKSEIEHLDSDPKLVELLEASVHGNVSTIIHVLANDIPVDHLQPTTAAVEYALRLAQRDVPSNSLMRAYLMGQNSMTRHCFRLVEEMDLPADDTMAVTRHISDVLFGYIEWITLYVFQAYENERRRWLGAEGNVLSSTIHQLLGPGDPDGRAFEAETGYRLARVHIAVILWTADDDARELSVLDRAARDLAGRLRTDGPPIVTAIDRSTVWAWIPLGEGGRGVATAEGTPAFDLPSGVRAAVGLPADGIRGFRRSHEQAKAAYAVATMPGSSASPIVGFGDRGVAVVSLLAQDLESTRAWVREVLGGLADDTPGTATLRETLAVFFATKESHLHTAEQMNLHRNTVKYRVGKALAETPSHRDRLDLALALTVCEFLGPAVLAGESATP</sequence>
<keyword evidence="6" id="KW-1185">Reference proteome</keyword>
<dbReference type="Pfam" id="PF17853">
    <property type="entry name" value="GGDEF_2"/>
    <property type="match status" value="1"/>
</dbReference>
<dbReference type="InterPro" id="IPR041522">
    <property type="entry name" value="CdaR_GGDEF"/>
</dbReference>
<dbReference type="AlphaFoldDB" id="A0A3G8JQU1"/>
<dbReference type="PANTHER" id="PTHR33744">
    <property type="entry name" value="CARBOHYDRATE DIACID REGULATOR"/>
    <property type="match status" value="1"/>
</dbReference>
<accession>A0A3G8JQU1</accession>
<evidence type="ECO:0000259" key="2">
    <source>
        <dbReference type="Pfam" id="PF13556"/>
    </source>
</evidence>
<name>A0A3G8JQU1_9ACTN</name>
<dbReference type="Proteomes" id="UP000271469">
    <property type="component" value="Chromosome"/>
</dbReference>
<feature type="domain" description="PucR C-terminal helix-turn-helix" evidence="2">
    <location>
        <begin position="353"/>
        <end position="405"/>
    </location>
</feature>
<organism evidence="5 6">
    <name type="scientific">Gordonia insulae</name>
    <dbReference type="NCBI Taxonomy" id="2420509"/>
    <lineage>
        <taxon>Bacteria</taxon>
        <taxon>Bacillati</taxon>
        <taxon>Actinomycetota</taxon>
        <taxon>Actinomycetes</taxon>
        <taxon>Mycobacteriales</taxon>
        <taxon>Gordoniaceae</taxon>
        <taxon>Gordonia</taxon>
    </lineage>
</organism>
<dbReference type="KEGG" id="gom:D7316_03693"/>
<evidence type="ECO:0000259" key="3">
    <source>
        <dbReference type="Pfam" id="PF14361"/>
    </source>
</evidence>
<gene>
    <name evidence="5" type="ORF">D7316_03693</name>
</gene>
<comment type="similarity">
    <text evidence="1">Belongs to the CdaR family.</text>
</comment>
<evidence type="ECO:0000256" key="1">
    <source>
        <dbReference type="ARBA" id="ARBA00006754"/>
    </source>
</evidence>
<feature type="domain" description="RsbT co-antagonist protein RsbRD N-terminal" evidence="3">
    <location>
        <begin position="27"/>
        <end position="167"/>
    </location>
</feature>
<dbReference type="InterPro" id="IPR042070">
    <property type="entry name" value="PucR_C-HTH_sf"/>
</dbReference>
<reference evidence="5 6" key="1">
    <citation type="submission" date="2018-11" db="EMBL/GenBank/DDBJ databases">
        <title>Gordonia insulae sp. nov., isolated from an island soil.</title>
        <authorList>
            <person name="Kim Y.S."/>
            <person name="Kim S.B."/>
        </authorList>
    </citation>
    <scope>NUCLEOTIDE SEQUENCE [LARGE SCALE GENOMIC DNA]</scope>
    <source>
        <strain evidence="5 6">MMS17-SY073</strain>
    </source>
</reference>
<dbReference type="PANTHER" id="PTHR33744:SF1">
    <property type="entry name" value="DNA-BINDING TRANSCRIPTIONAL ACTIVATOR ADER"/>
    <property type="match status" value="1"/>
</dbReference>
<dbReference type="OrthoDB" id="3663486at2"/>
<proteinExistence type="inferred from homology"/>
<feature type="domain" description="CdaR GGDEF-like" evidence="4">
    <location>
        <begin position="190"/>
        <end position="299"/>
    </location>
</feature>
<dbReference type="Gene3D" id="1.10.10.2840">
    <property type="entry name" value="PucR C-terminal helix-turn-helix domain"/>
    <property type="match status" value="1"/>
</dbReference>
<evidence type="ECO:0000313" key="5">
    <source>
        <dbReference type="EMBL" id="AZG47085.1"/>
    </source>
</evidence>
<dbReference type="Pfam" id="PF14361">
    <property type="entry name" value="RsbRD_N"/>
    <property type="match status" value="1"/>
</dbReference>
<evidence type="ECO:0000313" key="6">
    <source>
        <dbReference type="Proteomes" id="UP000271469"/>
    </source>
</evidence>
<dbReference type="InterPro" id="IPR025751">
    <property type="entry name" value="RsbRD_N_dom"/>
</dbReference>